<feature type="domain" description="Glucose-methanol-choline oxidoreductase C-terminal" evidence="18">
    <location>
        <begin position="618"/>
        <end position="749"/>
    </location>
</feature>
<reference evidence="19" key="1">
    <citation type="submission" date="2020-10" db="EMBL/GenBank/DDBJ databases">
        <authorList>
            <person name="Han B."/>
            <person name="Lu T."/>
            <person name="Zhao Q."/>
            <person name="Huang X."/>
            <person name="Zhao Y."/>
        </authorList>
    </citation>
    <scope>NUCLEOTIDE SEQUENCE</scope>
</reference>
<dbReference type="Pfam" id="PF05199">
    <property type="entry name" value="GMC_oxred_C"/>
    <property type="match status" value="1"/>
</dbReference>
<dbReference type="GO" id="GO:0016020">
    <property type="term" value="C:membrane"/>
    <property type="evidence" value="ECO:0007669"/>
    <property type="project" value="UniProtKB-SubCell"/>
</dbReference>
<feature type="domain" description="Glucose-methanol-choline oxidoreductase N-terminal" evidence="16">
    <location>
        <begin position="302"/>
        <end position="523"/>
    </location>
</feature>
<dbReference type="InterPro" id="IPR007867">
    <property type="entry name" value="GMC_OxRtase_C"/>
</dbReference>
<gene>
    <name evidence="19" type="ORF">NCGR_LOCUS34039</name>
</gene>
<feature type="domain" description="FAD-dependent oxidoreductase 2 FAD-binding" evidence="17">
    <location>
        <begin position="255"/>
        <end position="288"/>
    </location>
</feature>
<feature type="compositionally biased region" description="Basic and acidic residues" evidence="15">
    <location>
        <begin position="206"/>
        <end position="218"/>
    </location>
</feature>
<dbReference type="SUPFAM" id="SSF51905">
    <property type="entry name" value="FAD/NAD(P)-binding domain"/>
    <property type="match status" value="1"/>
</dbReference>
<feature type="active site" description="Proton acceptor" evidence="13">
    <location>
        <position position="697"/>
    </location>
</feature>
<dbReference type="AlphaFoldDB" id="A0A811PWH1"/>
<evidence type="ECO:0000256" key="9">
    <source>
        <dbReference type="ARBA" id="ARBA00022989"/>
    </source>
</evidence>
<feature type="compositionally biased region" description="Basic and acidic residues" evidence="15">
    <location>
        <begin position="47"/>
        <end position="60"/>
    </location>
</feature>
<evidence type="ECO:0000256" key="7">
    <source>
        <dbReference type="ARBA" id="ARBA00022692"/>
    </source>
</evidence>
<keyword evidence="20" id="KW-1185">Reference proteome</keyword>
<evidence type="ECO:0000256" key="4">
    <source>
        <dbReference type="ARBA" id="ARBA00010790"/>
    </source>
</evidence>
<dbReference type="OrthoDB" id="269227at2759"/>
<comment type="similarity">
    <text evidence="4 12">Belongs to the GMC oxidoreductase family.</text>
</comment>
<name>A0A811PWH1_9POAL</name>
<feature type="region of interest" description="Disordered" evidence="15">
    <location>
        <begin position="45"/>
        <end position="65"/>
    </location>
</feature>
<dbReference type="EC" id="1.1.3.20" evidence="5 12"/>
<evidence type="ECO:0000259" key="18">
    <source>
        <dbReference type="Pfam" id="PF05199"/>
    </source>
</evidence>
<dbReference type="Proteomes" id="UP000604825">
    <property type="component" value="Unassembled WGS sequence"/>
</dbReference>
<evidence type="ECO:0000259" key="16">
    <source>
        <dbReference type="Pfam" id="PF00732"/>
    </source>
</evidence>
<evidence type="ECO:0000256" key="1">
    <source>
        <dbReference type="ARBA" id="ARBA00000920"/>
    </source>
</evidence>
<keyword evidence="11 12" id="KW-0472">Membrane</keyword>
<keyword evidence="9" id="KW-1133">Transmembrane helix</keyword>
<evidence type="ECO:0000259" key="17">
    <source>
        <dbReference type="Pfam" id="PF00890"/>
    </source>
</evidence>
<evidence type="ECO:0000313" key="20">
    <source>
        <dbReference type="Proteomes" id="UP000604825"/>
    </source>
</evidence>
<dbReference type="InterPro" id="IPR012400">
    <property type="entry name" value="Long_Oxdase"/>
</dbReference>
<protein>
    <recommendedName>
        <fullName evidence="5 12">Long-chain-alcohol oxidase</fullName>
        <ecNumber evidence="5 12">1.1.3.20</ecNumber>
    </recommendedName>
</protein>
<evidence type="ECO:0000256" key="11">
    <source>
        <dbReference type="ARBA" id="ARBA00023136"/>
    </source>
</evidence>
<dbReference type="InterPro" id="IPR036188">
    <property type="entry name" value="FAD/NAD-bd_sf"/>
</dbReference>
<dbReference type="InterPro" id="IPR000172">
    <property type="entry name" value="GMC_OxRdtase_N"/>
</dbReference>
<accession>A0A811PWH1</accession>
<dbReference type="PANTHER" id="PTHR46056">
    <property type="entry name" value="LONG-CHAIN-ALCOHOL OXIDASE"/>
    <property type="match status" value="1"/>
</dbReference>
<organism evidence="19 20">
    <name type="scientific">Miscanthus lutarioriparius</name>
    <dbReference type="NCBI Taxonomy" id="422564"/>
    <lineage>
        <taxon>Eukaryota</taxon>
        <taxon>Viridiplantae</taxon>
        <taxon>Streptophyta</taxon>
        <taxon>Embryophyta</taxon>
        <taxon>Tracheophyta</taxon>
        <taxon>Spermatophyta</taxon>
        <taxon>Magnoliopsida</taxon>
        <taxon>Liliopsida</taxon>
        <taxon>Poales</taxon>
        <taxon>Poaceae</taxon>
        <taxon>PACMAD clade</taxon>
        <taxon>Panicoideae</taxon>
        <taxon>Andropogonodae</taxon>
        <taxon>Andropogoneae</taxon>
        <taxon>Saccharinae</taxon>
        <taxon>Miscanthus</taxon>
    </lineage>
</organism>
<keyword evidence="8 14" id="KW-0274">FAD</keyword>
<evidence type="ECO:0000256" key="6">
    <source>
        <dbReference type="ARBA" id="ARBA00022630"/>
    </source>
</evidence>
<keyword evidence="6" id="KW-0285">Flavoprotein</keyword>
<dbReference type="PANTHER" id="PTHR46056:SF12">
    <property type="entry name" value="LONG-CHAIN-ALCOHOL OXIDASE"/>
    <property type="match status" value="1"/>
</dbReference>
<comment type="caution">
    <text evidence="19">The sequence shown here is derived from an EMBL/GenBank/DDBJ whole genome shotgun (WGS) entry which is preliminary data.</text>
</comment>
<evidence type="ECO:0000256" key="3">
    <source>
        <dbReference type="ARBA" id="ARBA00004370"/>
    </source>
</evidence>
<evidence type="ECO:0000313" key="19">
    <source>
        <dbReference type="EMBL" id="CAD6250245.1"/>
    </source>
</evidence>
<evidence type="ECO:0000256" key="5">
    <source>
        <dbReference type="ARBA" id="ARBA00013125"/>
    </source>
</evidence>
<feature type="region of interest" description="Disordered" evidence="15">
    <location>
        <begin position="196"/>
        <end position="218"/>
    </location>
</feature>
<comment type="subcellular location">
    <subcellularLocation>
        <location evidence="3 12">Membrane</location>
    </subcellularLocation>
</comment>
<sequence length="790" mass="84364">MGAGNKRGHPLLRGGGVKRERYTHGFSASQMAALTSICGALVPSLPPDRRNGHQQQEDGGRGGGDGGNKVVEEFLLASAADPPVPGEVAERMSRKCPPEALALVRTVLWLLGTRLGSLALCGARCLSWRFPFVRRFDELPLEQREALLRRWSRQTLLPPLRMFFLITKAFCLHVFYSWTDENSKNPHWRAIGYSPPLADDQPAPAESERPEKRPLDDGVVETTKETDASLPALLAAKGLTVADDSAQNVCRVECDVVIVGSGCGGGVAAAVLAGAGHKVVVMEKGNYFTARDYTAIEAPSIEQLYEGGGSISTLNGSAVLLAGSTVGGGTAVNWSACIKTPDDVREEWARDQGLPLFATDEYAAAMDKVFERLGVTAGCAEEGLQNKVLRKGCEKLGYKVESVSRNSSEGHYCGSCGYGCHTGDKRGTDRTWLVDAVSRGAVILTGCKAEKLVLEPTVAGRADGRAKRCVGVVARSTNPAITRTLEVRARATVSACGSLLTPVLLRGSGLSNRHIGNNLHLHPTSLVWGYFPDTMPDLKGKMYEGGIITSLHKVEGAPGAPARAILETPAMGPAGAGTQFPWVSGSDMKERMLRYSRTVHLFSLVRDRGCGIVHGERRVEYHLDATDGQNMREGLRRALRILAAAGAAEIGTHRSDGQRFACRGATEAALEEFLDGVDVVRGPQSKAEAWSLCCTAHQMGSCRMGATARDGAVDARGESWEAESLYVCDGSALPSAVGVNPMVTIQSVAYCLATGIAESLRRGTVPEKDLVIPPSCHARSPYYARGIAAE</sequence>
<evidence type="ECO:0000256" key="8">
    <source>
        <dbReference type="ARBA" id="ARBA00022827"/>
    </source>
</evidence>
<feature type="binding site" evidence="14">
    <location>
        <begin position="254"/>
        <end position="269"/>
    </location>
    <ligand>
        <name>FAD</name>
        <dbReference type="ChEBI" id="CHEBI:57692"/>
    </ligand>
</feature>
<evidence type="ECO:0000256" key="13">
    <source>
        <dbReference type="PIRSR" id="PIRSR028937-1"/>
    </source>
</evidence>
<dbReference type="InterPro" id="IPR003953">
    <property type="entry name" value="FAD-dep_OxRdtase_2_FAD-bd"/>
</dbReference>
<dbReference type="EMBL" id="CAJGYO010000008">
    <property type="protein sequence ID" value="CAD6250245.1"/>
    <property type="molecule type" value="Genomic_DNA"/>
</dbReference>
<keyword evidence="10 12" id="KW-0560">Oxidoreductase</keyword>
<evidence type="ECO:0000256" key="15">
    <source>
        <dbReference type="SAM" id="MobiDB-lite"/>
    </source>
</evidence>
<dbReference type="Gene3D" id="3.50.50.60">
    <property type="entry name" value="FAD/NAD(P)-binding domain"/>
    <property type="match status" value="2"/>
</dbReference>
<dbReference type="GO" id="GO:0050660">
    <property type="term" value="F:flavin adenine dinucleotide binding"/>
    <property type="evidence" value="ECO:0007669"/>
    <property type="project" value="InterPro"/>
</dbReference>
<dbReference type="PIRSF" id="PIRSF028937">
    <property type="entry name" value="Lg_Ch_AO"/>
    <property type="match status" value="1"/>
</dbReference>
<dbReference type="GO" id="GO:0046577">
    <property type="term" value="F:long-chain-alcohol oxidase activity"/>
    <property type="evidence" value="ECO:0007669"/>
    <property type="project" value="UniProtKB-EC"/>
</dbReference>
<evidence type="ECO:0000256" key="12">
    <source>
        <dbReference type="PIRNR" id="PIRNR028937"/>
    </source>
</evidence>
<proteinExistence type="inferred from homology"/>
<comment type="function">
    <text evidence="2 12">Long-chain fatty alcohol oxidase involved in the omega-oxidation pathway of lipid degradation.</text>
</comment>
<keyword evidence="7" id="KW-0812">Transmembrane</keyword>
<dbReference type="Pfam" id="PF00732">
    <property type="entry name" value="GMC_oxred_N"/>
    <property type="match status" value="1"/>
</dbReference>
<dbReference type="Pfam" id="PF00890">
    <property type="entry name" value="FAD_binding_2"/>
    <property type="match status" value="1"/>
</dbReference>
<comment type="catalytic activity">
    <reaction evidence="1 12">
        <text>a long-chain primary fatty alcohol + O2 = a long-chain fatty aldehyde + H2O2</text>
        <dbReference type="Rhea" id="RHEA:22756"/>
        <dbReference type="ChEBI" id="CHEBI:15379"/>
        <dbReference type="ChEBI" id="CHEBI:16240"/>
        <dbReference type="ChEBI" id="CHEBI:17176"/>
        <dbReference type="ChEBI" id="CHEBI:77396"/>
        <dbReference type="EC" id="1.1.3.20"/>
    </reaction>
</comment>
<evidence type="ECO:0000256" key="14">
    <source>
        <dbReference type="PIRSR" id="PIRSR028937-2"/>
    </source>
</evidence>
<evidence type="ECO:0000256" key="10">
    <source>
        <dbReference type="ARBA" id="ARBA00023002"/>
    </source>
</evidence>
<evidence type="ECO:0000256" key="2">
    <source>
        <dbReference type="ARBA" id="ARBA00003842"/>
    </source>
</evidence>